<feature type="compositionally biased region" description="Low complexity" evidence="1">
    <location>
        <begin position="316"/>
        <end position="330"/>
    </location>
</feature>
<feature type="compositionally biased region" description="Low complexity" evidence="1">
    <location>
        <begin position="230"/>
        <end position="248"/>
    </location>
</feature>
<protein>
    <submittedName>
        <fullName evidence="2">Uncharacterized protein</fullName>
    </submittedName>
</protein>
<evidence type="ECO:0000313" key="2">
    <source>
        <dbReference type="EMBL" id="CDQ95577.1"/>
    </source>
</evidence>
<dbReference type="STRING" id="8022.A0A060YVH0"/>
<feature type="region of interest" description="Disordered" evidence="1">
    <location>
        <begin position="208"/>
        <end position="248"/>
    </location>
</feature>
<accession>A0A060YVH0</accession>
<dbReference type="PaxDb" id="8022-A0A060YVH0"/>
<organism evidence="2 3">
    <name type="scientific">Oncorhynchus mykiss</name>
    <name type="common">Rainbow trout</name>
    <name type="synonym">Salmo gairdneri</name>
    <dbReference type="NCBI Taxonomy" id="8022"/>
    <lineage>
        <taxon>Eukaryota</taxon>
        <taxon>Metazoa</taxon>
        <taxon>Chordata</taxon>
        <taxon>Craniata</taxon>
        <taxon>Vertebrata</taxon>
        <taxon>Euteleostomi</taxon>
        <taxon>Actinopterygii</taxon>
        <taxon>Neopterygii</taxon>
        <taxon>Teleostei</taxon>
        <taxon>Protacanthopterygii</taxon>
        <taxon>Salmoniformes</taxon>
        <taxon>Salmonidae</taxon>
        <taxon>Salmoninae</taxon>
        <taxon>Oncorhynchus</taxon>
    </lineage>
</organism>
<gene>
    <name evidence="2" type="ORF">GSONMT00014870001</name>
</gene>
<sequence>MVRHRVCSNHGDQCHHGDDGDEPACCQGGSLGSPVKGAAAGGGFFSQSNGNGDVMMVVLPNGLPSKQRGGGEKEREKEKGGADVPPNLPPKPKPKAQTLPRPIVTWEGRGEKGGGQGERQLPPYTPEAERDSAYYAPVVSLSPSTLPRQSRGGTGTGRARLCPDVVVVGRAKRASFALDMPLGQDLLSDWRMRHGVIVGGVEDKWNSSQAYQSPGAPLSPCPGSVRAKRSNSLDMGSSSSSVSIATTTTVAQRQYSSRRGYAKRLSVTWTRRSKSLHGMLVHCASATSTTSSTTSDEGSINGEFAVVQHGYGHAYNNTNSNSTSAVIKGNGNEKEKGGKEKTASDEGLEESVV</sequence>
<feature type="region of interest" description="Disordered" evidence="1">
    <location>
        <begin position="57"/>
        <end position="125"/>
    </location>
</feature>
<feature type="region of interest" description="Disordered" evidence="1">
    <location>
        <begin position="315"/>
        <end position="353"/>
    </location>
</feature>
<dbReference type="AlphaFoldDB" id="A0A060YVH0"/>
<evidence type="ECO:0000256" key="1">
    <source>
        <dbReference type="SAM" id="MobiDB-lite"/>
    </source>
</evidence>
<proteinExistence type="predicted"/>
<name>A0A060YVH0_ONCMY</name>
<feature type="compositionally biased region" description="Basic and acidic residues" evidence="1">
    <location>
        <begin position="69"/>
        <end position="81"/>
    </location>
</feature>
<feature type="compositionally biased region" description="Basic and acidic residues" evidence="1">
    <location>
        <begin position="331"/>
        <end position="344"/>
    </location>
</feature>
<reference evidence="2" key="2">
    <citation type="submission" date="2014-03" db="EMBL/GenBank/DDBJ databases">
        <authorList>
            <person name="Genoscope - CEA"/>
        </authorList>
    </citation>
    <scope>NUCLEOTIDE SEQUENCE</scope>
</reference>
<reference evidence="2" key="1">
    <citation type="journal article" date="2014" name="Nat. Commun.">
        <title>The rainbow trout genome provides novel insights into evolution after whole-genome duplication in vertebrates.</title>
        <authorList>
            <person name="Berthelot C."/>
            <person name="Brunet F."/>
            <person name="Chalopin D."/>
            <person name="Juanchich A."/>
            <person name="Bernard M."/>
            <person name="Noel B."/>
            <person name="Bento P."/>
            <person name="Da Silva C."/>
            <person name="Labadie K."/>
            <person name="Alberti A."/>
            <person name="Aury J.M."/>
            <person name="Louis A."/>
            <person name="Dehais P."/>
            <person name="Bardou P."/>
            <person name="Montfort J."/>
            <person name="Klopp C."/>
            <person name="Cabau C."/>
            <person name="Gaspin C."/>
            <person name="Thorgaard G.H."/>
            <person name="Boussaha M."/>
            <person name="Quillet E."/>
            <person name="Guyomard R."/>
            <person name="Galiana D."/>
            <person name="Bobe J."/>
            <person name="Volff J.N."/>
            <person name="Genet C."/>
            <person name="Wincker P."/>
            <person name="Jaillon O."/>
            <person name="Roest Crollius H."/>
            <person name="Guiguen Y."/>
        </authorList>
    </citation>
    <scope>NUCLEOTIDE SEQUENCE [LARGE SCALE GENOMIC DNA]</scope>
</reference>
<dbReference type="Proteomes" id="UP000193380">
    <property type="component" value="Unassembled WGS sequence"/>
</dbReference>
<dbReference type="EMBL" id="FR921694">
    <property type="protein sequence ID" value="CDQ95577.1"/>
    <property type="molecule type" value="Genomic_DNA"/>
</dbReference>
<evidence type="ECO:0000313" key="3">
    <source>
        <dbReference type="Proteomes" id="UP000193380"/>
    </source>
</evidence>